<reference evidence="1 2" key="1">
    <citation type="submission" date="2019-03" db="EMBL/GenBank/DDBJ databases">
        <title>Genomic Encyclopedia of Type Strains, Phase IV (KMG-IV): sequencing the most valuable type-strain genomes for metagenomic binning, comparative biology and taxonomic classification.</title>
        <authorList>
            <person name="Goeker M."/>
        </authorList>
    </citation>
    <scope>NUCLEOTIDE SEQUENCE [LARGE SCALE GENOMIC DNA]</scope>
    <source>
        <strain evidence="1 2">DSM 24179</strain>
    </source>
</reference>
<name>A0A4R2GKC3_9BACT</name>
<evidence type="ECO:0000313" key="1">
    <source>
        <dbReference type="EMBL" id="TCO09119.1"/>
    </source>
</evidence>
<evidence type="ECO:0000313" key="2">
    <source>
        <dbReference type="Proteomes" id="UP000295221"/>
    </source>
</evidence>
<dbReference type="RefSeq" id="WP_132432902.1">
    <property type="nucleotide sequence ID" value="NZ_SLWK01000003.1"/>
</dbReference>
<dbReference type="Proteomes" id="UP000295221">
    <property type="component" value="Unassembled WGS sequence"/>
</dbReference>
<proteinExistence type="predicted"/>
<gene>
    <name evidence="1" type="ORF">EV194_10330</name>
</gene>
<dbReference type="EMBL" id="SLWK01000003">
    <property type="protein sequence ID" value="TCO09119.1"/>
    <property type="molecule type" value="Genomic_DNA"/>
</dbReference>
<dbReference type="Pfam" id="PF19891">
    <property type="entry name" value="DUF6364"/>
    <property type="match status" value="1"/>
</dbReference>
<organism evidence="1 2">
    <name type="scientific">Natronoflexus pectinivorans</name>
    <dbReference type="NCBI Taxonomy" id="682526"/>
    <lineage>
        <taxon>Bacteria</taxon>
        <taxon>Pseudomonadati</taxon>
        <taxon>Bacteroidota</taxon>
        <taxon>Bacteroidia</taxon>
        <taxon>Marinilabiliales</taxon>
        <taxon>Marinilabiliaceae</taxon>
        <taxon>Natronoflexus</taxon>
    </lineage>
</organism>
<dbReference type="InterPro" id="IPR045944">
    <property type="entry name" value="DUF6364"/>
</dbReference>
<evidence type="ECO:0008006" key="3">
    <source>
        <dbReference type="Google" id="ProtNLM"/>
    </source>
</evidence>
<sequence length="82" mass="9336">MNTKLTLTIEQSLIDEAKRYAKGKGRSLSDLIENYLKVIVKENNTKVIDSTPIVSSLRGAFKAPKDMDYKKQLSQKLSEKYL</sequence>
<dbReference type="OrthoDB" id="1121643at2"/>
<comment type="caution">
    <text evidence="1">The sequence shown here is derived from an EMBL/GenBank/DDBJ whole genome shotgun (WGS) entry which is preliminary data.</text>
</comment>
<protein>
    <recommendedName>
        <fullName evidence="3">Ribbon-helix-helix CopG family protein</fullName>
    </recommendedName>
</protein>
<dbReference type="AlphaFoldDB" id="A0A4R2GKC3"/>
<accession>A0A4R2GKC3</accession>
<keyword evidence="2" id="KW-1185">Reference proteome</keyword>